<dbReference type="RefSeq" id="WP_220227561.1">
    <property type="nucleotide sequence ID" value="NZ_JAICBX010000001.1"/>
</dbReference>
<dbReference type="EMBL" id="JAICBX010000001">
    <property type="protein sequence ID" value="MBW8636918.1"/>
    <property type="molecule type" value="Genomic_DNA"/>
</dbReference>
<organism evidence="1 2">
    <name type="scientific">Flavimaribacter sediminis</name>
    <dbReference type="NCBI Taxonomy" id="2865987"/>
    <lineage>
        <taxon>Bacteria</taxon>
        <taxon>Pseudomonadati</taxon>
        <taxon>Pseudomonadota</taxon>
        <taxon>Alphaproteobacteria</taxon>
        <taxon>Hyphomicrobiales</taxon>
        <taxon>Rhizobiaceae</taxon>
        <taxon>Flavimaribacter</taxon>
    </lineage>
</organism>
<keyword evidence="2" id="KW-1185">Reference proteome</keyword>
<gene>
    <name evidence="1" type="ORF">K1W69_06935</name>
</gene>
<accession>A0AAE2ZI38</accession>
<dbReference type="InterPro" id="IPR022269">
    <property type="entry name" value="SO_2930-like_C"/>
</dbReference>
<sequence>MKRSRRQYLLGFLVAFTISLVSSGLLANVGQARAGSVNDAALLASKPARHLSEYNLFADGLKQTPSEGVLPYDLVTPLFTDYASKNRFIYVPEGKSAEYVDDDVFRFPVGTTLVKTFSYPAELREPTRDIRHVETRLLINQDDGWKAFAYVWDEDSEDATLKIAGKRLPVHVIDNSGDPVVINYAVPNANQCKECHANGDRITPIGPSARNLNHQFDYATGASNQLETWSERGILSGAPSADKAPRAANWNDDALPIDARARSYLDVNCAHCHRLEGAASNSGLFLRSSETDPVKWGFMKRPVAAGRGSGDHKFDIVPGAPNDSILIFRMKSLDPGVMMPELGRSMVHVEAVEMLEEWIAQLD</sequence>
<evidence type="ECO:0008006" key="3">
    <source>
        <dbReference type="Google" id="ProtNLM"/>
    </source>
</evidence>
<dbReference type="Proteomes" id="UP001196509">
    <property type="component" value="Unassembled WGS sequence"/>
</dbReference>
<dbReference type="NCBIfam" id="TIGR03806">
    <property type="entry name" value="chp_HNE_0200"/>
    <property type="match status" value="1"/>
</dbReference>
<comment type="caution">
    <text evidence="1">The sequence shown here is derived from an EMBL/GenBank/DDBJ whole genome shotgun (WGS) entry which is preliminary data.</text>
</comment>
<evidence type="ECO:0000313" key="1">
    <source>
        <dbReference type="EMBL" id="MBW8636918.1"/>
    </source>
</evidence>
<proteinExistence type="predicted"/>
<name>A0AAE2ZI38_9HYPH</name>
<evidence type="ECO:0000313" key="2">
    <source>
        <dbReference type="Proteomes" id="UP001196509"/>
    </source>
</evidence>
<protein>
    <recommendedName>
        <fullName evidence="3">Cytochrome c domain-containing protein</fullName>
    </recommendedName>
</protein>
<reference evidence="1" key="1">
    <citation type="submission" date="2021-08" db="EMBL/GenBank/DDBJ databases">
        <title>Hoeflea bacterium WL0058 sp. nov., isolated from the sediment.</title>
        <authorList>
            <person name="Wang L."/>
            <person name="Zhang D."/>
        </authorList>
    </citation>
    <scope>NUCLEOTIDE SEQUENCE</scope>
    <source>
        <strain evidence="1">WL0058</strain>
    </source>
</reference>
<dbReference type="AlphaFoldDB" id="A0AAE2ZI38"/>